<feature type="region of interest" description="Disordered" evidence="3">
    <location>
        <begin position="244"/>
        <end position="347"/>
    </location>
</feature>
<comment type="caution">
    <text evidence="4">The sequence shown here is derived from an EMBL/GenBank/DDBJ whole genome shotgun (WGS) entry which is preliminary data.</text>
</comment>
<dbReference type="Proteomes" id="UP000612746">
    <property type="component" value="Unassembled WGS sequence"/>
</dbReference>
<dbReference type="InterPro" id="IPR004882">
    <property type="entry name" value="Luc7-rel"/>
</dbReference>
<feature type="compositionally biased region" description="Basic and acidic residues" evidence="3">
    <location>
        <begin position="308"/>
        <end position="332"/>
    </location>
</feature>
<keyword evidence="2" id="KW-0175">Coiled coil</keyword>
<evidence type="ECO:0000313" key="5">
    <source>
        <dbReference type="Proteomes" id="UP000612746"/>
    </source>
</evidence>
<name>A0A8H7UCM4_9FUNG</name>
<dbReference type="GO" id="GO:0005685">
    <property type="term" value="C:U1 snRNP"/>
    <property type="evidence" value="ECO:0007669"/>
    <property type="project" value="InterPro"/>
</dbReference>
<dbReference type="OrthoDB" id="153872at2759"/>
<dbReference type="EMBL" id="JAEPRA010000013">
    <property type="protein sequence ID" value="KAG2176647.1"/>
    <property type="molecule type" value="Genomic_DNA"/>
</dbReference>
<comment type="similarity">
    <text evidence="1">Belongs to the Luc7 family.</text>
</comment>
<keyword evidence="5" id="KW-1185">Reference proteome</keyword>
<organism evidence="4 5">
    <name type="scientific">Umbelopsis vinacea</name>
    <dbReference type="NCBI Taxonomy" id="44442"/>
    <lineage>
        <taxon>Eukaryota</taxon>
        <taxon>Fungi</taxon>
        <taxon>Fungi incertae sedis</taxon>
        <taxon>Mucoromycota</taxon>
        <taxon>Mucoromycotina</taxon>
        <taxon>Umbelopsidomycetes</taxon>
        <taxon>Umbelopsidales</taxon>
        <taxon>Umbelopsidaceae</taxon>
        <taxon>Umbelopsis</taxon>
    </lineage>
</organism>
<gene>
    <name evidence="4" type="ORF">INT44_007311</name>
</gene>
<evidence type="ECO:0000313" key="4">
    <source>
        <dbReference type="EMBL" id="KAG2176647.1"/>
    </source>
</evidence>
<sequence>MDAQKAMLDELMSQYVDVDNKDFWDDSVCKHYLVEFCPSSLFTNTKSDLGPCDKIHNDRLKEKYQNSPDKYKYPYEQDFVKYLTFLIDDLDKKIRRGRGRLTIQSMDDKHTEAIKGEREEKLVLLDVKIKDLLAKIEEAGEEGRVQEATDLTREVERLQAEHAILKEKADNAARSDKKMEVCTICGAFLVTGDAPDRLDSHFSGKQHQGYQKIRDTLEKMEVSGATLFFHQIRIDLVFIDNSQMKSTSRHTGRRDDRRGGGYDRRDRNRERDRRDGGRDREHARYPDRERRDDYRRDNHRRGSQGPYYDRDADWDREADRYSRRRYEDMDRPRRSRSRSRSPRRRGD</sequence>
<dbReference type="GO" id="GO:0006376">
    <property type="term" value="P:mRNA splice site recognition"/>
    <property type="evidence" value="ECO:0007669"/>
    <property type="project" value="InterPro"/>
</dbReference>
<evidence type="ECO:0008006" key="6">
    <source>
        <dbReference type="Google" id="ProtNLM"/>
    </source>
</evidence>
<proteinExistence type="inferred from homology"/>
<feature type="compositionally biased region" description="Basic and acidic residues" evidence="3">
    <location>
        <begin position="253"/>
        <end position="296"/>
    </location>
</feature>
<feature type="coiled-coil region" evidence="2">
    <location>
        <begin position="122"/>
        <end position="175"/>
    </location>
</feature>
<evidence type="ECO:0000256" key="1">
    <source>
        <dbReference type="ARBA" id="ARBA00005655"/>
    </source>
</evidence>
<evidence type="ECO:0000256" key="3">
    <source>
        <dbReference type="SAM" id="MobiDB-lite"/>
    </source>
</evidence>
<feature type="compositionally biased region" description="Basic residues" evidence="3">
    <location>
        <begin position="333"/>
        <end position="347"/>
    </location>
</feature>
<dbReference type="AlphaFoldDB" id="A0A8H7UCM4"/>
<dbReference type="PANTHER" id="PTHR12375">
    <property type="entry name" value="RNA-BINDING PROTEIN LUC7-RELATED"/>
    <property type="match status" value="1"/>
</dbReference>
<reference evidence="4" key="1">
    <citation type="submission" date="2020-12" db="EMBL/GenBank/DDBJ databases">
        <title>Metabolic potential, ecology and presence of endohyphal bacteria is reflected in genomic diversity of Mucoromycotina.</title>
        <authorList>
            <person name="Muszewska A."/>
            <person name="Okrasinska A."/>
            <person name="Steczkiewicz K."/>
            <person name="Drgas O."/>
            <person name="Orlowska M."/>
            <person name="Perlinska-Lenart U."/>
            <person name="Aleksandrzak-Piekarczyk T."/>
            <person name="Szatraj K."/>
            <person name="Zielenkiewicz U."/>
            <person name="Pilsyk S."/>
            <person name="Malc E."/>
            <person name="Mieczkowski P."/>
            <person name="Kruszewska J.S."/>
            <person name="Biernat P."/>
            <person name="Pawlowska J."/>
        </authorList>
    </citation>
    <scope>NUCLEOTIDE SEQUENCE</scope>
    <source>
        <strain evidence="4">WA0000051536</strain>
    </source>
</reference>
<dbReference type="Pfam" id="PF03194">
    <property type="entry name" value="LUC7"/>
    <property type="match status" value="1"/>
</dbReference>
<evidence type="ECO:0000256" key="2">
    <source>
        <dbReference type="SAM" id="Coils"/>
    </source>
</evidence>
<accession>A0A8H7UCM4</accession>
<dbReference type="GO" id="GO:0003729">
    <property type="term" value="F:mRNA binding"/>
    <property type="evidence" value="ECO:0007669"/>
    <property type="project" value="InterPro"/>
</dbReference>
<protein>
    <recommendedName>
        <fullName evidence="6">LUC7-domain-containing protein</fullName>
    </recommendedName>
</protein>